<gene>
    <name evidence="9" type="ORF">EV674_101175</name>
</gene>
<feature type="binding site" description="axial binding residue" evidence="6">
    <location>
        <position position="145"/>
    </location>
    <ligand>
        <name>heme c</name>
        <dbReference type="ChEBI" id="CHEBI:61717"/>
    </ligand>
    <ligandPart>
        <name>Fe</name>
        <dbReference type="ChEBI" id="CHEBI:18248"/>
    </ligandPart>
</feature>
<dbReference type="GO" id="GO:0020037">
    <property type="term" value="F:heme binding"/>
    <property type="evidence" value="ECO:0007669"/>
    <property type="project" value="InterPro"/>
</dbReference>
<organism evidence="9 10">
    <name type="scientific">Simplicispira metamorpha</name>
    <dbReference type="NCBI Taxonomy" id="80881"/>
    <lineage>
        <taxon>Bacteria</taxon>
        <taxon>Pseudomonadati</taxon>
        <taxon>Pseudomonadota</taxon>
        <taxon>Betaproteobacteria</taxon>
        <taxon>Burkholderiales</taxon>
        <taxon>Comamonadaceae</taxon>
        <taxon>Simplicispira</taxon>
    </lineage>
</organism>
<evidence type="ECO:0000256" key="3">
    <source>
        <dbReference type="ARBA" id="ARBA00022723"/>
    </source>
</evidence>
<keyword evidence="1" id="KW-0813">Transport</keyword>
<evidence type="ECO:0000256" key="5">
    <source>
        <dbReference type="ARBA" id="ARBA00023004"/>
    </source>
</evidence>
<feature type="signal peptide" evidence="8">
    <location>
        <begin position="1"/>
        <end position="22"/>
    </location>
</feature>
<feature type="binding site" description="covalent" evidence="7">
    <location>
        <position position="141"/>
    </location>
    <ligand>
        <name>heme c</name>
        <dbReference type="ChEBI" id="CHEBI:61717"/>
    </ligand>
</feature>
<dbReference type="InterPro" id="IPR010980">
    <property type="entry name" value="Cyt_c/b562"/>
</dbReference>
<evidence type="ECO:0000256" key="2">
    <source>
        <dbReference type="ARBA" id="ARBA00022617"/>
    </source>
</evidence>
<accession>A0A4R2NGR8</accession>
<evidence type="ECO:0000256" key="7">
    <source>
        <dbReference type="PIRSR" id="PIRSR000027-2"/>
    </source>
</evidence>
<dbReference type="GO" id="GO:0022900">
    <property type="term" value="P:electron transport chain"/>
    <property type="evidence" value="ECO:0007669"/>
    <property type="project" value="InterPro"/>
</dbReference>
<dbReference type="PIRSF" id="PIRSF000027">
    <property type="entry name" value="Cytc_c_prime"/>
    <property type="match status" value="1"/>
</dbReference>
<dbReference type="Pfam" id="PF01322">
    <property type="entry name" value="Cytochrom_C_2"/>
    <property type="match status" value="1"/>
</dbReference>
<keyword evidence="3 6" id="KW-0479">Metal-binding</keyword>
<dbReference type="InterPro" id="IPR015984">
    <property type="entry name" value="Cyt_c_prime_subgr"/>
</dbReference>
<evidence type="ECO:0000256" key="8">
    <source>
        <dbReference type="SAM" id="SignalP"/>
    </source>
</evidence>
<comment type="caution">
    <text evidence="9">The sequence shown here is derived from an EMBL/GenBank/DDBJ whole genome shotgun (WGS) entry which is preliminary data.</text>
</comment>
<dbReference type="PRINTS" id="PR00608">
    <property type="entry name" value="CYTCHROMECII"/>
</dbReference>
<name>A0A4R2NGR8_9BURK</name>
<evidence type="ECO:0000256" key="4">
    <source>
        <dbReference type="ARBA" id="ARBA00022982"/>
    </source>
</evidence>
<protein>
    <submittedName>
        <fullName evidence="9">Cytochrome c556</fullName>
    </submittedName>
</protein>
<keyword evidence="10" id="KW-1185">Reference proteome</keyword>
<evidence type="ECO:0000313" key="9">
    <source>
        <dbReference type="EMBL" id="TCP20520.1"/>
    </source>
</evidence>
<dbReference type="GO" id="GO:0005506">
    <property type="term" value="F:iron ion binding"/>
    <property type="evidence" value="ECO:0007669"/>
    <property type="project" value="InterPro"/>
</dbReference>
<dbReference type="SUPFAM" id="SSF47175">
    <property type="entry name" value="Cytochromes"/>
    <property type="match status" value="1"/>
</dbReference>
<dbReference type="OrthoDB" id="5520910at2"/>
<sequence length="151" mass="15895">MKTIALLALAAAAATVSVPAAAQFAKAEDAIEYRQASFFVLGQHFGRIGAMANGKVPFDAKAAQENADIVASMARLPWAAFGPGTDKGAPTKAKPEIWTEQAKYKEHATKLETESVKLAAAAKTGNLDNLKAAFGEAAKTCKACHDAYRNK</sequence>
<dbReference type="GO" id="GO:0009055">
    <property type="term" value="F:electron transfer activity"/>
    <property type="evidence" value="ECO:0007669"/>
    <property type="project" value="InterPro"/>
</dbReference>
<feature type="binding site" description="covalent" evidence="7">
    <location>
        <position position="144"/>
    </location>
    <ligand>
        <name>heme c</name>
        <dbReference type="ChEBI" id="CHEBI:61717"/>
    </ligand>
</feature>
<keyword evidence="5 6" id="KW-0408">Iron</keyword>
<keyword evidence="8" id="KW-0732">Signal</keyword>
<dbReference type="InterPro" id="IPR002321">
    <property type="entry name" value="Cyt_c_II"/>
</dbReference>
<dbReference type="Gene3D" id="1.20.120.10">
    <property type="entry name" value="Cytochrome c/b562"/>
    <property type="match status" value="1"/>
</dbReference>
<dbReference type="InterPro" id="IPR012127">
    <property type="entry name" value="Cyt_c_prime"/>
</dbReference>
<dbReference type="AlphaFoldDB" id="A0A4R2NGR8"/>
<dbReference type="RefSeq" id="WP_119014674.1">
    <property type="nucleotide sequence ID" value="NZ_QXNC01000045.1"/>
</dbReference>
<keyword evidence="2 7" id="KW-0349">Heme</keyword>
<evidence type="ECO:0000313" key="10">
    <source>
        <dbReference type="Proteomes" id="UP000295182"/>
    </source>
</evidence>
<comment type="PTM">
    <text evidence="7">Binds 1 heme group per subunit.</text>
</comment>
<keyword evidence="4" id="KW-0249">Electron transport</keyword>
<feature type="chain" id="PRO_5020558934" evidence="8">
    <location>
        <begin position="23"/>
        <end position="151"/>
    </location>
</feature>
<proteinExistence type="predicted"/>
<evidence type="ECO:0000256" key="6">
    <source>
        <dbReference type="PIRSR" id="PIRSR000027-1"/>
    </source>
</evidence>
<dbReference type="GO" id="GO:0042597">
    <property type="term" value="C:periplasmic space"/>
    <property type="evidence" value="ECO:0007669"/>
    <property type="project" value="InterPro"/>
</dbReference>
<dbReference type="Proteomes" id="UP000295182">
    <property type="component" value="Unassembled WGS sequence"/>
</dbReference>
<evidence type="ECO:0000256" key="1">
    <source>
        <dbReference type="ARBA" id="ARBA00022448"/>
    </source>
</evidence>
<reference evidence="9 10" key="1">
    <citation type="submission" date="2019-03" db="EMBL/GenBank/DDBJ databases">
        <title>Genomic Encyclopedia of Type Strains, Phase IV (KMG-IV): sequencing the most valuable type-strain genomes for metagenomic binning, comparative biology and taxonomic classification.</title>
        <authorList>
            <person name="Goeker M."/>
        </authorList>
    </citation>
    <scope>NUCLEOTIDE SEQUENCE [LARGE SCALE GENOMIC DNA]</scope>
    <source>
        <strain evidence="9 10">DSM 1837</strain>
    </source>
</reference>
<dbReference type="EMBL" id="SLXH01000001">
    <property type="protein sequence ID" value="TCP20520.1"/>
    <property type="molecule type" value="Genomic_DNA"/>
</dbReference>
<dbReference type="PROSITE" id="PS51009">
    <property type="entry name" value="CYTCII"/>
    <property type="match status" value="1"/>
</dbReference>